<dbReference type="CDD" id="cd09083">
    <property type="entry name" value="EEP-1"/>
    <property type="match status" value="1"/>
</dbReference>
<dbReference type="InterPro" id="IPR005135">
    <property type="entry name" value="Endo/exonuclease/phosphatase"/>
</dbReference>
<dbReference type="GO" id="GO:0004519">
    <property type="term" value="F:endonuclease activity"/>
    <property type="evidence" value="ECO:0007669"/>
    <property type="project" value="UniProtKB-KW"/>
</dbReference>
<dbReference type="PANTHER" id="PTHR15822:SF4">
    <property type="entry name" value="TYROSYL-DNA PHOSPHODIESTERASE 2"/>
    <property type="match status" value="1"/>
</dbReference>
<dbReference type="InterPro" id="IPR051547">
    <property type="entry name" value="TDP2-like"/>
</dbReference>
<evidence type="ECO:0000256" key="3">
    <source>
        <dbReference type="ARBA" id="ARBA00022722"/>
    </source>
</evidence>
<evidence type="ECO:0000313" key="11">
    <source>
        <dbReference type="Proteomes" id="UP001165587"/>
    </source>
</evidence>
<proteinExistence type="predicted"/>
<dbReference type="RefSeq" id="WP_259525831.1">
    <property type="nucleotide sequence ID" value="NZ_JANLCK010000002.1"/>
</dbReference>
<evidence type="ECO:0000313" key="10">
    <source>
        <dbReference type="EMBL" id="MCS5725358.1"/>
    </source>
</evidence>
<evidence type="ECO:0000256" key="2">
    <source>
        <dbReference type="ARBA" id="ARBA00001946"/>
    </source>
</evidence>
<evidence type="ECO:0000256" key="8">
    <source>
        <dbReference type="ARBA" id="ARBA00023204"/>
    </source>
</evidence>
<keyword evidence="6" id="KW-0378">Hydrolase</keyword>
<evidence type="ECO:0000256" key="1">
    <source>
        <dbReference type="ARBA" id="ARBA00001936"/>
    </source>
</evidence>
<dbReference type="Pfam" id="PF03372">
    <property type="entry name" value="Exo_endo_phos"/>
    <property type="match status" value="1"/>
</dbReference>
<evidence type="ECO:0000256" key="4">
    <source>
        <dbReference type="ARBA" id="ARBA00022723"/>
    </source>
</evidence>
<dbReference type="SUPFAM" id="SSF56219">
    <property type="entry name" value="DNase I-like"/>
    <property type="match status" value="1"/>
</dbReference>
<comment type="cofactor">
    <cofactor evidence="1">
        <name>Mn(2+)</name>
        <dbReference type="ChEBI" id="CHEBI:29035"/>
    </cofactor>
</comment>
<dbReference type="EMBL" id="JANLCK010000002">
    <property type="protein sequence ID" value="MCS5725358.1"/>
    <property type="molecule type" value="Genomic_DNA"/>
</dbReference>
<dbReference type="Proteomes" id="UP001165587">
    <property type="component" value="Unassembled WGS sequence"/>
</dbReference>
<organism evidence="10 11">
    <name type="scientific">Herbiconiux oxytropis</name>
    <dbReference type="NCBI Taxonomy" id="2970915"/>
    <lineage>
        <taxon>Bacteria</taxon>
        <taxon>Bacillati</taxon>
        <taxon>Actinomycetota</taxon>
        <taxon>Actinomycetes</taxon>
        <taxon>Micrococcales</taxon>
        <taxon>Microbacteriaceae</taxon>
        <taxon>Herbiconiux</taxon>
    </lineage>
</organism>
<keyword evidence="10" id="KW-0255">Endonuclease</keyword>
<comment type="caution">
    <text evidence="10">The sequence shown here is derived from an EMBL/GenBank/DDBJ whole genome shotgun (WGS) entry which is preliminary data.</text>
</comment>
<dbReference type="Gene3D" id="3.60.10.10">
    <property type="entry name" value="Endonuclease/exonuclease/phosphatase"/>
    <property type="match status" value="1"/>
</dbReference>
<keyword evidence="7" id="KW-0460">Magnesium</keyword>
<dbReference type="PANTHER" id="PTHR15822">
    <property type="entry name" value="TRAF AND TNF RECEPTOR-ASSOCIATED PROTEIN"/>
    <property type="match status" value="1"/>
</dbReference>
<dbReference type="AlphaFoldDB" id="A0AA41XGQ1"/>
<evidence type="ECO:0000256" key="6">
    <source>
        <dbReference type="ARBA" id="ARBA00022801"/>
    </source>
</evidence>
<gene>
    <name evidence="10" type="ORF">N1028_05565</name>
</gene>
<accession>A0AA41XGQ1</accession>
<keyword evidence="4" id="KW-0479">Metal-binding</keyword>
<keyword evidence="11" id="KW-1185">Reference proteome</keyword>
<protein>
    <submittedName>
        <fullName evidence="10">Endonuclease/exonuclease/phosphatase family protein</fullName>
    </submittedName>
</protein>
<evidence type="ECO:0000259" key="9">
    <source>
        <dbReference type="Pfam" id="PF03372"/>
    </source>
</evidence>
<keyword evidence="8" id="KW-0234">DNA repair</keyword>
<sequence>MTDRALVGPVQPPELHVMSFNIRRRMPSLGPAIGPRSADRWGVRAPALATILATERPTVLGAQEVLPGQDRALSAALGPDYLRIGHGRDADGQGEGCPLYYDGTRLELRRWAQEALSDTPDLPCSRSWGNHTPRILVRAEFADRATGIRFVVINTHFDHISRRSRVRAAEVIRESVAASGLPTVVTGDFNSGEETAPLTALFANGVLRDAWRAAGRRLTADWGTFPNYRERRRGRKRIDWIAVSAGVEVDRAAIGTRRPGGVWASDHLPVHAVVQLSAPA</sequence>
<keyword evidence="5" id="KW-0227">DNA damage</keyword>
<comment type="cofactor">
    <cofactor evidence="2">
        <name>Mg(2+)</name>
        <dbReference type="ChEBI" id="CHEBI:18420"/>
    </cofactor>
</comment>
<dbReference type="GO" id="GO:0016787">
    <property type="term" value="F:hydrolase activity"/>
    <property type="evidence" value="ECO:0007669"/>
    <property type="project" value="UniProtKB-KW"/>
</dbReference>
<keyword evidence="3" id="KW-0540">Nuclease</keyword>
<reference evidence="10" key="1">
    <citation type="submission" date="2022-08" db="EMBL/GenBank/DDBJ databases">
        <authorList>
            <person name="Deng Y."/>
            <person name="Han X.-F."/>
            <person name="Zhang Y.-Q."/>
        </authorList>
    </citation>
    <scope>NUCLEOTIDE SEQUENCE</scope>
    <source>
        <strain evidence="10">CPCC 203407</strain>
    </source>
</reference>
<evidence type="ECO:0000256" key="7">
    <source>
        <dbReference type="ARBA" id="ARBA00022842"/>
    </source>
</evidence>
<evidence type="ECO:0000256" key="5">
    <source>
        <dbReference type="ARBA" id="ARBA00022763"/>
    </source>
</evidence>
<dbReference type="InterPro" id="IPR036691">
    <property type="entry name" value="Endo/exonu/phosph_ase_sf"/>
</dbReference>
<dbReference type="GO" id="GO:0006281">
    <property type="term" value="P:DNA repair"/>
    <property type="evidence" value="ECO:0007669"/>
    <property type="project" value="UniProtKB-KW"/>
</dbReference>
<feature type="domain" description="Endonuclease/exonuclease/phosphatase" evidence="9">
    <location>
        <begin position="18"/>
        <end position="267"/>
    </location>
</feature>
<name>A0AA41XGQ1_9MICO</name>
<dbReference type="GO" id="GO:0046872">
    <property type="term" value="F:metal ion binding"/>
    <property type="evidence" value="ECO:0007669"/>
    <property type="project" value="UniProtKB-KW"/>
</dbReference>